<dbReference type="SUPFAM" id="SSF53335">
    <property type="entry name" value="S-adenosyl-L-methionine-dependent methyltransferases"/>
    <property type="match status" value="1"/>
</dbReference>
<dbReference type="NCBIfam" id="TIGR00675">
    <property type="entry name" value="dcm"/>
    <property type="match status" value="1"/>
</dbReference>
<dbReference type="PANTHER" id="PTHR10629:SF52">
    <property type="entry name" value="DNA (CYTOSINE-5)-METHYLTRANSFERASE 1"/>
    <property type="match status" value="1"/>
</dbReference>
<keyword evidence="10" id="KW-1185">Reference proteome</keyword>
<dbReference type="Pfam" id="PF00145">
    <property type="entry name" value="DNA_methylase"/>
    <property type="match status" value="1"/>
</dbReference>
<protein>
    <recommendedName>
        <fullName evidence="8">Cytosine-specific methyltransferase</fullName>
        <ecNumber evidence="8">2.1.1.37</ecNumber>
    </recommendedName>
</protein>
<proteinExistence type="inferred from homology"/>
<evidence type="ECO:0000256" key="5">
    <source>
        <dbReference type="ARBA" id="ARBA00047422"/>
    </source>
</evidence>
<dbReference type="PROSITE" id="PS00094">
    <property type="entry name" value="C5_MTASE_1"/>
    <property type="match status" value="1"/>
</dbReference>
<evidence type="ECO:0000256" key="2">
    <source>
        <dbReference type="ARBA" id="ARBA00022679"/>
    </source>
</evidence>
<dbReference type="PROSITE" id="PS51679">
    <property type="entry name" value="SAM_MT_C5"/>
    <property type="match status" value="1"/>
</dbReference>
<feature type="active site" evidence="6">
    <location>
        <position position="118"/>
    </location>
</feature>
<dbReference type="InterPro" id="IPR029063">
    <property type="entry name" value="SAM-dependent_MTases_sf"/>
</dbReference>
<comment type="catalytic activity">
    <reaction evidence="5 8">
        <text>a 2'-deoxycytidine in DNA + S-adenosyl-L-methionine = a 5-methyl-2'-deoxycytidine in DNA + S-adenosyl-L-homocysteine + H(+)</text>
        <dbReference type="Rhea" id="RHEA:13681"/>
        <dbReference type="Rhea" id="RHEA-COMP:11369"/>
        <dbReference type="Rhea" id="RHEA-COMP:11370"/>
        <dbReference type="ChEBI" id="CHEBI:15378"/>
        <dbReference type="ChEBI" id="CHEBI:57856"/>
        <dbReference type="ChEBI" id="CHEBI:59789"/>
        <dbReference type="ChEBI" id="CHEBI:85452"/>
        <dbReference type="ChEBI" id="CHEBI:85454"/>
        <dbReference type="EC" id="2.1.1.37"/>
    </reaction>
</comment>
<comment type="similarity">
    <text evidence="6 7">Belongs to the class I-like SAM-binding methyltransferase superfamily. C5-methyltransferase family.</text>
</comment>
<dbReference type="PRINTS" id="PR00105">
    <property type="entry name" value="C5METTRFRASE"/>
</dbReference>
<dbReference type="InterPro" id="IPR050390">
    <property type="entry name" value="C5-Methyltransferase"/>
</dbReference>
<dbReference type="Gene3D" id="3.90.120.10">
    <property type="entry name" value="DNA Methylase, subunit A, domain 2"/>
    <property type="match status" value="1"/>
</dbReference>
<evidence type="ECO:0000256" key="8">
    <source>
        <dbReference type="RuleBase" id="RU000417"/>
    </source>
</evidence>
<keyword evidence="4" id="KW-0680">Restriction system</keyword>
<evidence type="ECO:0000313" key="9">
    <source>
        <dbReference type="EMBL" id="MFC3172700.1"/>
    </source>
</evidence>
<sequence length="363" mass="40483">MVGARSATSRYTRLREDLDRSIFNTNWYEVDTRKVETAHELSFADIFSGAGGLSVGFRAAAYAKMFSVEINEYASATIRTNFPGSVHFERPIEDITAQDMIGALAGRPLDVLAGGPPCQGFSVAGSRRIDDPRNKLFLEFCRAVEACQPKYFVMENVPGILTMQKGAVMEAILKRFEEIGYPDVSVRVLEAAEHGVPQLRTRAIFIGNRLGSKNPYPQPTHHKANYLSINDAIDDLKDAPRSASNNHEWTAHSAQFEERISRVPPGGSLYETYRDAFKRQYSGVPSMAAKENHGGVHIHHEKNRVLSARELARLQTFPDAFFFEGGMKKAYWQIGNAVPCRLAEKIALALRHAIRPDRPSLVS</sequence>
<evidence type="ECO:0000256" key="3">
    <source>
        <dbReference type="ARBA" id="ARBA00022691"/>
    </source>
</evidence>
<dbReference type="GO" id="GO:0003886">
    <property type="term" value="F:DNA (cytosine-5-)-methyltransferase activity"/>
    <property type="evidence" value="ECO:0007669"/>
    <property type="project" value="UniProtKB-EC"/>
</dbReference>
<dbReference type="EMBL" id="JBHRTQ010000001">
    <property type="protein sequence ID" value="MFC3172700.1"/>
    <property type="molecule type" value="Genomic_DNA"/>
</dbReference>
<dbReference type="InterPro" id="IPR018117">
    <property type="entry name" value="C5_DNA_meth_AS"/>
</dbReference>
<organism evidence="9 10">
    <name type="scientific">Novosphingobium bradum</name>
    <dbReference type="NCBI Taxonomy" id="1737444"/>
    <lineage>
        <taxon>Bacteria</taxon>
        <taxon>Pseudomonadati</taxon>
        <taxon>Pseudomonadota</taxon>
        <taxon>Alphaproteobacteria</taxon>
        <taxon>Sphingomonadales</taxon>
        <taxon>Sphingomonadaceae</taxon>
        <taxon>Novosphingobium</taxon>
    </lineage>
</organism>
<dbReference type="PANTHER" id="PTHR10629">
    <property type="entry name" value="CYTOSINE-SPECIFIC METHYLTRANSFERASE"/>
    <property type="match status" value="1"/>
</dbReference>
<comment type="caution">
    <text evidence="9">The sequence shown here is derived from an EMBL/GenBank/DDBJ whole genome shotgun (WGS) entry which is preliminary data.</text>
</comment>
<gene>
    <name evidence="9" type="ORF">ACFOD9_00395</name>
</gene>
<dbReference type="Proteomes" id="UP001595604">
    <property type="component" value="Unassembled WGS sequence"/>
</dbReference>
<evidence type="ECO:0000313" key="10">
    <source>
        <dbReference type="Proteomes" id="UP001595604"/>
    </source>
</evidence>
<evidence type="ECO:0000256" key="6">
    <source>
        <dbReference type="PROSITE-ProRule" id="PRU01016"/>
    </source>
</evidence>
<dbReference type="GO" id="GO:0032259">
    <property type="term" value="P:methylation"/>
    <property type="evidence" value="ECO:0007669"/>
    <property type="project" value="UniProtKB-KW"/>
</dbReference>
<evidence type="ECO:0000256" key="7">
    <source>
        <dbReference type="RuleBase" id="RU000416"/>
    </source>
</evidence>
<reference evidence="10" key="1">
    <citation type="journal article" date="2019" name="Int. J. Syst. Evol. Microbiol.">
        <title>The Global Catalogue of Microorganisms (GCM) 10K type strain sequencing project: providing services to taxonomists for standard genome sequencing and annotation.</title>
        <authorList>
            <consortium name="The Broad Institute Genomics Platform"/>
            <consortium name="The Broad Institute Genome Sequencing Center for Infectious Disease"/>
            <person name="Wu L."/>
            <person name="Ma J."/>
        </authorList>
    </citation>
    <scope>NUCLEOTIDE SEQUENCE [LARGE SCALE GENOMIC DNA]</scope>
    <source>
        <strain evidence="10">KCTC 42984</strain>
    </source>
</reference>
<name>A0ABV7IJG2_9SPHN</name>
<dbReference type="EC" id="2.1.1.37" evidence="8"/>
<keyword evidence="1 6" id="KW-0489">Methyltransferase</keyword>
<accession>A0ABV7IJG2</accession>
<dbReference type="InterPro" id="IPR001525">
    <property type="entry name" value="C5_MeTfrase"/>
</dbReference>
<dbReference type="Gene3D" id="3.40.50.150">
    <property type="entry name" value="Vaccinia Virus protein VP39"/>
    <property type="match status" value="1"/>
</dbReference>
<keyword evidence="2 6" id="KW-0808">Transferase</keyword>
<evidence type="ECO:0000256" key="4">
    <source>
        <dbReference type="ARBA" id="ARBA00022747"/>
    </source>
</evidence>
<keyword evidence="3 6" id="KW-0949">S-adenosyl-L-methionine</keyword>
<evidence type="ECO:0000256" key="1">
    <source>
        <dbReference type="ARBA" id="ARBA00022603"/>
    </source>
</evidence>